<feature type="binding site" description="axial binding residue" evidence="7">
    <location>
        <position position="463"/>
    </location>
    <ligand>
        <name>heme</name>
        <dbReference type="ChEBI" id="CHEBI:30413"/>
    </ligand>
    <ligandPart>
        <name>Fe</name>
        <dbReference type="ChEBI" id="CHEBI:18248"/>
    </ligandPart>
</feature>
<keyword evidence="4 8" id="KW-0560">Oxidoreductase</keyword>
<dbReference type="InterPro" id="IPR001128">
    <property type="entry name" value="Cyt_P450"/>
</dbReference>
<evidence type="ECO:0000256" key="2">
    <source>
        <dbReference type="ARBA" id="ARBA00022617"/>
    </source>
</evidence>
<evidence type="ECO:0000256" key="5">
    <source>
        <dbReference type="ARBA" id="ARBA00023004"/>
    </source>
</evidence>
<dbReference type="FunFam" id="1.10.630.10:FF:000026">
    <property type="entry name" value="Cytochrome P450 82C4"/>
    <property type="match status" value="1"/>
</dbReference>
<reference evidence="10" key="2">
    <citation type="journal article" date="2023" name="Plants (Basel)">
        <title>Annotation of the Turnera subulata (Passifloraceae) Draft Genome Reveals the S-Locus Evolved after the Divergence of Turneroideae from Passifloroideae in a Stepwise Manner.</title>
        <authorList>
            <person name="Henning P.M."/>
            <person name="Roalson E.H."/>
            <person name="Mir W."/>
            <person name="McCubbin A.G."/>
            <person name="Shore J.S."/>
        </authorList>
    </citation>
    <scope>NUCLEOTIDE SEQUENCE</scope>
    <source>
        <strain evidence="10">F60SS</strain>
    </source>
</reference>
<organism evidence="10 11">
    <name type="scientific">Turnera subulata</name>
    <dbReference type="NCBI Taxonomy" id="218843"/>
    <lineage>
        <taxon>Eukaryota</taxon>
        <taxon>Viridiplantae</taxon>
        <taxon>Streptophyta</taxon>
        <taxon>Embryophyta</taxon>
        <taxon>Tracheophyta</taxon>
        <taxon>Spermatophyta</taxon>
        <taxon>Magnoliopsida</taxon>
        <taxon>eudicotyledons</taxon>
        <taxon>Gunneridae</taxon>
        <taxon>Pentapetalae</taxon>
        <taxon>rosids</taxon>
        <taxon>fabids</taxon>
        <taxon>Malpighiales</taxon>
        <taxon>Passifloraceae</taxon>
        <taxon>Turnera</taxon>
    </lineage>
</organism>
<comment type="cofactor">
    <cofactor evidence="7">
        <name>heme</name>
        <dbReference type="ChEBI" id="CHEBI:30413"/>
    </cofactor>
</comment>
<dbReference type="GO" id="GO:0020037">
    <property type="term" value="F:heme binding"/>
    <property type="evidence" value="ECO:0007669"/>
    <property type="project" value="InterPro"/>
</dbReference>
<dbReference type="Gene3D" id="1.10.630.10">
    <property type="entry name" value="Cytochrome P450"/>
    <property type="match status" value="1"/>
</dbReference>
<dbReference type="GO" id="GO:0005506">
    <property type="term" value="F:iron ion binding"/>
    <property type="evidence" value="ECO:0007669"/>
    <property type="project" value="InterPro"/>
</dbReference>
<protein>
    <recommendedName>
        <fullName evidence="12">Cytochrome P450 CYP82D47-like</fullName>
    </recommendedName>
</protein>
<dbReference type="OrthoDB" id="2789670at2759"/>
<dbReference type="Proteomes" id="UP001141552">
    <property type="component" value="Unassembled WGS sequence"/>
</dbReference>
<evidence type="ECO:0000256" key="4">
    <source>
        <dbReference type="ARBA" id="ARBA00023002"/>
    </source>
</evidence>
<dbReference type="PANTHER" id="PTHR47947:SF39">
    <property type="entry name" value="CYTOCHROME P450"/>
    <property type="match status" value="1"/>
</dbReference>
<feature type="transmembrane region" description="Helical" evidence="9">
    <location>
        <begin position="6"/>
        <end position="26"/>
    </location>
</feature>
<comment type="caution">
    <text evidence="10">The sequence shown here is derived from an EMBL/GenBank/DDBJ whole genome shotgun (WGS) entry which is preliminary data.</text>
</comment>
<dbReference type="CDD" id="cd20654">
    <property type="entry name" value="CYP82"/>
    <property type="match status" value="1"/>
</dbReference>
<keyword evidence="11" id="KW-1185">Reference proteome</keyword>
<dbReference type="SUPFAM" id="SSF48264">
    <property type="entry name" value="Cytochrome P450"/>
    <property type="match status" value="1"/>
</dbReference>
<evidence type="ECO:0000256" key="6">
    <source>
        <dbReference type="ARBA" id="ARBA00023033"/>
    </source>
</evidence>
<dbReference type="InterPro" id="IPR036396">
    <property type="entry name" value="Cyt_P450_sf"/>
</dbReference>
<evidence type="ECO:0000256" key="1">
    <source>
        <dbReference type="ARBA" id="ARBA00010617"/>
    </source>
</evidence>
<dbReference type="AlphaFoldDB" id="A0A9Q0FPI4"/>
<dbReference type="InterPro" id="IPR017972">
    <property type="entry name" value="Cyt_P450_CS"/>
</dbReference>
<keyword evidence="6 8" id="KW-0503">Monooxygenase</keyword>
<dbReference type="InterPro" id="IPR050651">
    <property type="entry name" value="Plant_Cytochrome_P450_Monoox"/>
</dbReference>
<evidence type="ECO:0008006" key="12">
    <source>
        <dbReference type="Google" id="ProtNLM"/>
    </source>
</evidence>
<keyword evidence="9" id="KW-0812">Transmembrane</keyword>
<reference evidence="10" key="1">
    <citation type="submission" date="2022-02" db="EMBL/GenBank/DDBJ databases">
        <authorList>
            <person name="Henning P.M."/>
            <person name="McCubbin A.G."/>
            <person name="Shore J.S."/>
        </authorList>
    </citation>
    <scope>NUCLEOTIDE SEQUENCE</scope>
    <source>
        <strain evidence="10">F60SS</strain>
        <tissue evidence="10">Leaves</tissue>
    </source>
</reference>
<keyword evidence="9" id="KW-0472">Membrane</keyword>
<dbReference type="Pfam" id="PF00067">
    <property type="entry name" value="p450"/>
    <property type="match status" value="1"/>
</dbReference>
<dbReference type="EMBL" id="JAKUCV010004689">
    <property type="protein sequence ID" value="KAJ4834504.1"/>
    <property type="molecule type" value="Genomic_DNA"/>
</dbReference>
<sequence length="524" mass="59047">MPFLCYLTPTSVIGLAAILLFSYYILKRKKSPKAKKAPEVGGAWPLIGHLRLLAGPELPHKTFSALADKYGPIFTIRVGLYPTLVVNSWELAKELYTTHDAIISSRPQLIGAKLLGYNFASFGFAPYGEYWRQMRKLTASELLSNRRLELLKHIRASEVETAVKDLYKLWDKNKNEDNRILVEMKQWFADINLNVIFRMIAGNRYLVEGAMADKKQVRRCQKVMREFFHLAGVFVPRDAVPFLGWLDIGGYEKAMKRAAKEMDTIISEWLEEHSRMRDSGDHAAANQVQDFMDVLLFALDDYNHAGFDADTVRKATASMILVGATDTTTVTVTWGLALLLNNATTLRKAQEELDAQVGRERLVNELDIDNLPYFQSTVKEILRLYPAGALASREFTAGCTVGGYDISPGTRLLVNLNKIQRDPRVWSDPLEFKPERFLTTHKEFDVKGQNFELIPFGAGRRICPGMNFGIQMTHLVLTSFLQAFEVTNPSNAPVDLTETAGVTNSKATPLEVLVKPRLPAHVYI</sequence>
<accession>A0A9Q0FPI4</accession>
<keyword evidence="5 7" id="KW-0408">Iron</keyword>
<dbReference type="PANTHER" id="PTHR47947">
    <property type="entry name" value="CYTOCHROME P450 82C3-RELATED"/>
    <property type="match status" value="1"/>
</dbReference>
<comment type="similarity">
    <text evidence="1 8">Belongs to the cytochrome P450 family.</text>
</comment>
<evidence type="ECO:0000256" key="8">
    <source>
        <dbReference type="RuleBase" id="RU000461"/>
    </source>
</evidence>
<keyword evidence="2 7" id="KW-0349">Heme</keyword>
<dbReference type="GO" id="GO:0004497">
    <property type="term" value="F:monooxygenase activity"/>
    <property type="evidence" value="ECO:0007669"/>
    <property type="project" value="UniProtKB-KW"/>
</dbReference>
<dbReference type="GO" id="GO:0016705">
    <property type="term" value="F:oxidoreductase activity, acting on paired donors, with incorporation or reduction of molecular oxygen"/>
    <property type="evidence" value="ECO:0007669"/>
    <property type="project" value="InterPro"/>
</dbReference>
<gene>
    <name evidence="10" type="ORF">Tsubulata_038807</name>
</gene>
<evidence type="ECO:0000313" key="10">
    <source>
        <dbReference type="EMBL" id="KAJ4834504.1"/>
    </source>
</evidence>
<name>A0A9Q0FPI4_9ROSI</name>
<dbReference type="InterPro" id="IPR002401">
    <property type="entry name" value="Cyt_P450_E_grp-I"/>
</dbReference>
<keyword evidence="3 7" id="KW-0479">Metal-binding</keyword>
<dbReference type="PRINTS" id="PR00463">
    <property type="entry name" value="EP450I"/>
</dbReference>
<evidence type="ECO:0000256" key="7">
    <source>
        <dbReference type="PIRSR" id="PIRSR602401-1"/>
    </source>
</evidence>
<dbReference type="PRINTS" id="PR00385">
    <property type="entry name" value="P450"/>
</dbReference>
<keyword evidence="9" id="KW-1133">Transmembrane helix</keyword>
<evidence type="ECO:0000256" key="9">
    <source>
        <dbReference type="SAM" id="Phobius"/>
    </source>
</evidence>
<evidence type="ECO:0000256" key="3">
    <source>
        <dbReference type="ARBA" id="ARBA00022723"/>
    </source>
</evidence>
<dbReference type="PROSITE" id="PS00086">
    <property type="entry name" value="CYTOCHROME_P450"/>
    <property type="match status" value="1"/>
</dbReference>
<evidence type="ECO:0000313" key="11">
    <source>
        <dbReference type="Proteomes" id="UP001141552"/>
    </source>
</evidence>
<proteinExistence type="inferred from homology"/>